<gene>
    <name evidence="3" type="ORF">MUN78_13775</name>
</gene>
<dbReference type="InterPro" id="IPR036291">
    <property type="entry name" value="NAD(P)-bd_dom_sf"/>
</dbReference>
<dbReference type="Pfam" id="PF13561">
    <property type="entry name" value="adh_short_C2"/>
    <property type="match status" value="1"/>
</dbReference>
<sequence length="245" mass="25302">MSAEARTAVVTGAGSGIGLATATRLAADGHHVICADLGARGDRTAEAIRAAGGSAAGATLDVASDRSWTALADALREHGARLGALVNNAGVTRDRTLLKMSEEEFDTVIGVHLKGSWLGCRAMLPLLREHRGSAIVNVSSTGRHGSFGQSNYAAAKAGIVGLTKTIAIEAARYGVRCNAVAPGAVNTPMLASVPEETKRQWLDGIPLGRFAEPEEIASAISFLISEDASYVTGHVLDVNGSEHHA</sequence>
<dbReference type="InterPro" id="IPR057326">
    <property type="entry name" value="KR_dom"/>
</dbReference>
<dbReference type="PROSITE" id="PS00061">
    <property type="entry name" value="ADH_SHORT"/>
    <property type="match status" value="1"/>
</dbReference>
<dbReference type="PANTHER" id="PTHR42879">
    <property type="entry name" value="3-OXOACYL-(ACYL-CARRIER-PROTEIN) REDUCTASE"/>
    <property type="match status" value="1"/>
</dbReference>
<keyword evidence="4" id="KW-1185">Reference proteome</keyword>
<dbReference type="SUPFAM" id="SSF51735">
    <property type="entry name" value="NAD(P)-binding Rossmann-fold domains"/>
    <property type="match status" value="1"/>
</dbReference>
<evidence type="ECO:0000259" key="2">
    <source>
        <dbReference type="SMART" id="SM00822"/>
    </source>
</evidence>
<dbReference type="InterPro" id="IPR002347">
    <property type="entry name" value="SDR_fam"/>
</dbReference>
<dbReference type="SMART" id="SM00822">
    <property type="entry name" value="PKS_KR"/>
    <property type="match status" value="1"/>
</dbReference>
<comment type="similarity">
    <text evidence="1">Belongs to the short-chain dehydrogenases/reductases (SDR) family.</text>
</comment>
<dbReference type="EMBL" id="CP095045">
    <property type="protein sequence ID" value="UOQ56728.1"/>
    <property type="molecule type" value="Genomic_DNA"/>
</dbReference>
<proteinExistence type="inferred from homology"/>
<accession>A0ABY4FJK5</accession>
<dbReference type="PRINTS" id="PR00081">
    <property type="entry name" value="GDHRDH"/>
</dbReference>
<dbReference type="PANTHER" id="PTHR42879:SF2">
    <property type="entry name" value="3-OXOACYL-[ACYL-CARRIER-PROTEIN] REDUCTASE FABG"/>
    <property type="match status" value="1"/>
</dbReference>
<name>A0ABY4FJK5_9MICO</name>
<reference evidence="3 4" key="1">
    <citation type="submission" date="2022-04" db="EMBL/GenBank/DDBJ databases">
        <title>Leucobacter sp. isolated from rhizosphere of garlic.</title>
        <authorList>
            <person name="Won M."/>
            <person name="Lee C.-M."/>
            <person name="Woen H.-Y."/>
            <person name="Kwon S.-W."/>
        </authorList>
    </citation>
    <scope>NUCLEOTIDE SEQUENCE [LARGE SCALE GENOMIC DNA]</scope>
    <source>
        <strain evidence="3 4">H21R-40</strain>
    </source>
</reference>
<evidence type="ECO:0000313" key="3">
    <source>
        <dbReference type="EMBL" id="UOQ56728.1"/>
    </source>
</evidence>
<evidence type="ECO:0000313" key="4">
    <source>
        <dbReference type="Proteomes" id="UP000831786"/>
    </source>
</evidence>
<dbReference type="InterPro" id="IPR020904">
    <property type="entry name" value="Sc_DH/Rdtase_CS"/>
</dbReference>
<dbReference type="Gene3D" id="3.40.50.720">
    <property type="entry name" value="NAD(P)-binding Rossmann-like Domain"/>
    <property type="match status" value="1"/>
</dbReference>
<dbReference type="RefSeq" id="WP_244727159.1">
    <property type="nucleotide sequence ID" value="NZ_CP095045.1"/>
</dbReference>
<dbReference type="InterPro" id="IPR050259">
    <property type="entry name" value="SDR"/>
</dbReference>
<dbReference type="Proteomes" id="UP000831786">
    <property type="component" value="Chromosome"/>
</dbReference>
<organism evidence="3 4">
    <name type="scientific">Leucobacter allii</name>
    <dbReference type="NCBI Taxonomy" id="2932247"/>
    <lineage>
        <taxon>Bacteria</taxon>
        <taxon>Bacillati</taxon>
        <taxon>Actinomycetota</taxon>
        <taxon>Actinomycetes</taxon>
        <taxon>Micrococcales</taxon>
        <taxon>Microbacteriaceae</taxon>
        <taxon>Leucobacter</taxon>
    </lineage>
</organism>
<dbReference type="PRINTS" id="PR00080">
    <property type="entry name" value="SDRFAMILY"/>
</dbReference>
<evidence type="ECO:0000256" key="1">
    <source>
        <dbReference type="ARBA" id="ARBA00006484"/>
    </source>
</evidence>
<feature type="domain" description="Ketoreductase" evidence="2">
    <location>
        <begin position="6"/>
        <end position="173"/>
    </location>
</feature>
<protein>
    <submittedName>
        <fullName evidence="3">SDR family oxidoreductase</fullName>
    </submittedName>
</protein>